<feature type="compositionally biased region" description="Pro residues" evidence="1">
    <location>
        <begin position="184"/>
        <end position="195"/>
    </location>
</feature>
<evidence type="ECO:0000256" key="1">
    <source>
        <dbReference type="SAM" id="MobiDB-lite"/>
    </source>
</evidence>
<name>A0A060WSZ3_ONCMY</name>
<sequence length="195" mass="21100">MVSSTVGSDRTGAVIREKSLFIFSIRNKKEMELLMPALLIVFISTAIAKPFNRPGHHNGPQFNRPGHHNGPQFNRPGHHNVPQFNKPGHHNGPQFNRPGHHNGPQFNRPGHHNGPRIHESSESDESRMTPGPTAPTTVNPPTPAMSTIPPVTEMSTNGPIVSEMTPSPGNVTARVTEDITTPAPATPPSPTRGDN</sequence>
<feature type="compositionally biased region" description="Basic and acidic residues" evidence="1">
    <location>
        <begin position="116"/>
        <end position="127"/>
    </location>
</feature>
<evidence type="ECO:0000313" key="2">
    <source>
        <dbReference type="EMBL" id="CDQ70246.1"/>
    </source>
</evidence>
<gene>
    <name evidence="2" type="ORF">GSONMT00021803001</name>
</gene>
<accession>A0A060WSZ3</accession>
<evidence type="ECO:0000313" key="3">
    <source>
        <dbReference type="Proteomes" id="UP000193380"/>
    </source>
</evidence>
<reference evidence="2" key="1">
    <citation type="journal article" date="2014" name="Nat. Commun.">
        <title>The rainbow trout genome provides novel insights into evolution after whole-genome duplication in vertebrates.</title>
        <authorList>
            <person name="Berthelot C."/>
            <person name="Brunet F."/>
            <person name="Chalopin D."/>
            <person name="Juanchich A."/>
            <person name="Bernard M."/>
            <person name="Noel B."/>
            <person name="Bento P."/>
            <person name="Da Silva C."/>
            <person name="Labadie K."/>
            <person name="Alberti A."/>
            <person name="Aury J.M."/>
            <person name="Louis A."/>
            <person name="Dehais P."/>
            <person name="Bardou P."/>
            <person name="Montfort J."/>
            <person name="Klopp C."/>
            <person name="Cabau C."/>
            <person name="Gaspin C."/>
            <person name="Thorgaard G.H."/>
            <person name="Boussaha M."/>
            <person name="Quillet E."/>
            <person name="Guyomard R."/>
            <person name="Galiana D."/>
            <person name="Bobe J."/>
            <person name="Volff J.N."/>
            <person name="Genet C."/>
            <person name="Wincker P."/>
            <person name="Jaillon O."/>
            <person name="Roest Crollius H."/>
            <person name="Guiguen Y."/>
        </authorList>
    </citation>
    <scope>NUCLEOTIDE SEQUENCE [LARGE SCALE GENOMIC DNA]</scope>
</reference>
<feature type="region of interest" description="Disordered" evidence="1">
    <location>
        <begin position="53"/>
        <end position="195"/>
    </location>
</feature>
<dbReference type="AlphaFoldDB" id="A0A060WSZ3"/>
<reference evidence="2" key="2">
    <citation type="submission" date="2014-03" db="EMBL/GenBank/DDBJ databases">
        <authorList>
            <person name="Genoscope - CEA"/>
        </authorList>
    </citation>
    <scope>NUCLEOTIDE SEQUENCE</scope>
</reference>
<organism evidence="2 3">
    <name type="scientific">Oncorhynchus mykiss</name>
    <name type="common">Rainbow trout</name>
    <name type="synonym">Salmo gairdneri</name>
    <dbReference type="NCBI Taxonomy" id="8022"/>
    <lineage>
        <taxon>Eukaryota</taxon>
        <taxon>Metazoa</taxon>
        <taxon>Chordata</taxon>
        <taxon>Craniata</taxon>
        <taxon>Vertebrata</taxon>
        <taxon>Euteleostomi</taxon>
        <taxon>Actinopterygii</taxon>
        <taxon>Neopterygii</taxon>
        <taxon>Teleostei</taxon>
        <taxon>Protacanthopterygii</taxon>
        <taxon>Salmoniformes</taxon>
        <taxon>Salmonidae</taxon>
        <taxon>Salmoninae</taxon>
        <taxon>Oncorhynchus</taxon>
    </lineage>
</organism>
<protein>
    <submittedName>
        <fullName evidence="2">Uncharacterized protein</fullName>
    </submittedName>
</protein>
<dbReference type="EMBL" id="FR904706">
    <property type="protein sequence ID" value="CDQ70246.1"/>
    <property type="molecule type" value="Genomic_DNA"/>
</dbReference>
<dbReference type="Proteomes" id="UP000193380">
    <property type="component" value="Unassembled WGS sequence"/>
</dbReference>
<dbReference type="PaxDb" id="8022-A0A060WSZ3"/>
<proteinExistence type="predicted"/>
<feature type="compositionally biased region" description="Polar residues" evidence="1">
    <location>
        <begin position="153"/>
        <end position="170"/>
    </location>
</feature>